<dbReference type="InterPro" id="IPR011990">
    <property type="entry name" value="TPR-like_helical_dom_sf"/>
</dbReference>
<dbReference type="AlphaFoldDB" id="A0A9D1ZJC4"/>
<protein>
    <submittedName>
        <fullName evidence="9">RagB/SusD family nutrient uptake outer membrane protein</fullName>
    </submittedName>
</protein>
<comment type="similarity">
    <text evidence="2">Belongs to the SusD family.</text>
</comment>
<dbReference type="PROSITE" id="PS51257">
    <property type="entry name" value="PROKAR_LIPOPROTEIN"/>
    <property type="match status" value="1"/>
</dbReference>
<keyword evidence="3 6" id="KW-0732">Signal</keyword>
<dbReference type="Gene3D" id="1.25.40.390">
    <property type="match status" value="1"/>
</dbReference>
<evidence type="ECO:0000259" key="8">
    <source>
        <dbReference type="Pfam" id="PF14322"/>
    </source>
</evidence>
<sequence length="546" mass="61835">MKKLQHILSAVLSFALLLGSTTACEDRLNIEKHGNMGSMDEYYQTDADAEAALAAMYLSWRGLHYNWWFVKNTLSDEVWAAGGQRGDNTDLEKLNEYTFDTSNSMIQGLYSGLYSLIYSANLIIDRVPGTTEVMQRAIAEAKVARAWAHSELVSLWGTAPKVDHLLSTDEYRQPNGTPEDTWAFVEQDLTEAIESGALKSKTGLNDAETGIRLTLEAAKAFLGKAYVFQGKYDKAASILDEVIDSKKYDLYEDFDGLFHASANNCCESIFELQLRNDQDQAWNQWAMFYIMVGWRTDKLSVMGDAQSSVAIGTYGFMNPRKSAYDAFVAEEGVDGYRLNNTIRTYEQMEDFGVSIKSGNALVGSEGYFSWKTRILKSDLVIDQSYFQVLQWINYRIMRYAEVLLLAAEAHLQSGVETDKALEYVNEVRGRAHLPALTTVTMEDVKSEKRLELYLEGCRFQDLVRWGDAKSALGEQGKEIPQLGYFAVTDENGEVVKDEAGNPVYEFEQRWPYTNTNYGFQENKHELLPIPLREMEVNSNMQQNLGW</sequence>
<dbReference type="Pfam" id="PF07980">
    <property type="entry name" value="SusD_RagB"/>
    <property type="match status" value="1"/>
</dbReference>
<reference evidence="9" key="2">
    <citation type="submission" date="2021-04" db="EMBL/GenBank/DDBJ databases">
        <authorList>
            <person name="Gilroy R."/>
        </authorList>
    </citation>
    <scope>NUCLEOTIDE SEQUENCE</scope>
    <source>
        <strain evidence="9">Gambia2-208</strain>
    </source>
</reference>
<evidence type="ECO:0000256" key="6">
    <source>
        <dbReference type="SAM" id="SignalP"/>
    </source>
</evidence>
<evidence type="ECO:0000256" key="5">
    <source>
        <dbReference type="ARBA" id="ARBA00023237"/>
    </source>
</evidence>
<evidence type="ECO:0000256" key="3">
    <source>
        <dbReference type="ARBA" id="ARBA00022729"/>
    </source>
</evidence>
<comment type="subcellular location">
    <subcellularLocation>
        <location evidence="1">Cell outer membrane</location>
    </subcellularLocation>
</comment>
<keyword evidence="4" id="KW-0472">Membrane</keyword>
<evidence type="ECO:0000256" key="2">
    <source>
        <dbReference type="ARBA" id="ARBA00006275"/>
    </source>
</evidence>
<gene>
    <name evidence="9" type="ORF">H9824_09865</name>
</gene>
<evidence type="ECO:0000313" key="10">
    <source>
        <dbReference type="Proteomes" id="UP000886851"/>
    </source>
</evidence>
<comment type="caution">
    <text evidence="9">The sequence shown here is derived from an EMBL/GenBank/DDBJ whole genome shotgun (WGS) entry which is preliminary data.</text>
</comment>
<feature type="domain" description="SusD-like N-terminal" evidence="8">
    <location>
        <begin position="45"/>
        <end position="226"/>
    </location>
</feature>
<feature type="chain" id="PRO_5039434860" evidence="6">
    <location>
        <begin position="26"/>
        <end position="546"/>
    </location>
</feature>
<dbReference type="EMBL" id="DXCV01000065">
    <property type="protein sequence ID" value="HIY88993.1"/>
    <property type="molecule type" value="Genomic_DNA"/>
</dbReference>
<organism evidence="9 10">
    <name type="scientific">Candidatus Bacteroides pullicola</name>
    <dbReference type="NCBI Taxonomy" id="2838475"/>
    <lineage>
        <taxon>Bacteria</taxon>
        <taxon>Pseudomonadati</taxon>
        <taxon>Bacteroidota</taxon>
        <taxon>Bacteroidia</taxon>
        <taxon>Bacteroidales</taxon>
        <taxon>Bacteroidaceae</taxon>
        <taxon>Bacteroides</taxon>
    </lineage>
</organism>
<name>A0A9D1ZJC4_9BACE</name>
<reference evidence="9" key="1">
    <citation type="journal article" date="2021" name="PeerJ">
        <title>Extensive microbial diversity within the chicken gut microbiome revealed by metagenomics and culture.</title>
        <authorList>
            <person name="Gilroy R."/>
            <person name="Ravi A."/>
            <person name="Getino M."/>
            <person name="Pursley I."/>
            <person name="Horton D.L."/>
            <person name="Alikhan N.F."/>
            <person name="Baker D."/>
            <person name="Gharbi K."/>
            <person name="Hall N."/>
            <person name="Watson M."/>
            <person name="Adriaenssens E.M."/>
            <person name="Foster-Nyarko E."/>
            <person name="Jarju S."/>
            <person name="Secka A."/>
            <person name="Antonio M."/>
            <person name="Oren A."/>
            <person name="Chaudhuri R.R."/>
            <person name="La Ragione R."/>
            <person name="Hildebrand F."/>
            <person name="Pallen M.J."/>
        </authorList>
    </citation>
    <scope>NUCLEOTIDE SEQUENCE</scope>
    <source>
        <strain evidence="9">Gambia2-208</strain>
    </source>
</reference>
<proteinExistence type="inferred from homology"/>
<accession>A0A9D1ZJC4</accession>
<evidence type="ECO:0000256" key="1">
    <source>
        <dbReference type="ARBA" id="ARBA00004442"/>
    </source>
</evidence>
<evidence type="ECO:0000259" key="7">
    <source>
        <dbReference type="Pfam" id="PF07980"/>
    </source>
</evidence>
<dbReference type="SUPFAM" id="SSF48452">
    <property type="entry name" value="TPR-like"/>
    <property type="match status" value="1"/>
</dbReference>
<evidence type="ECO:0000256" key="4">
    <source>
        <dbReference type="ARBA" id="ARBA00023136"/>
    </source>
</evidence>
<dbReference type="GO" id="GO:0009279">
    <property type="term" value="C:cell outer membrane"/>
    <property type="evidence" value="ECO:0007669"/>
    <property type="project" value="UniProtKB-SubCell"/>
</dbReference>
<dbReference type="Proteomes" id="UP000886851">
    <property type="component" value="Unassembled WGS sequence"/>
</dbReference>
<dbReference type="InterPro" id="IPR033985">
    <property type="entry name" value="SusD-like_N"/>
</dbReference>
<dbReference type="InterPro" id="IPR012944">
    <property type="entry name" value="SusD_RagB_dom"/>
</dbReference>
<feature type="domain" description="RagB/SusD" evidence="7">
    <location>
        <begin position="324"/>
        <end position="546"/>
    </location>
</feature>
<dbReference type="Pfam" id="PF14322">
    <property type="entry name" value="SusD-like_3"/>
    <property type="match status" value="1"/>
</dbReference>
<keyword evidence="5" id="KW-0998">Cell outer membrane</keyword>
<feature type="signal peptide" evidence="6">
    <location>
        <begin position="1"/>
        <end position="25"/>
    </location>
</feature>
<evidence type="ECO:0000313" key="9">
    <source>
        <dbReference type="EMBL" id="HIY88993.1"/>
    </source>
</evidence>